<gene>
    <name evidence="2" type="ORF">MELLADRAFT_85852</name>
</gene>
<dbReference type="RefSeq" id="XP_007419384.1">
    <property type="nucleotide sequence ID" value="XM_007419322.1"/>
</dbReference>
<dbReference type="GeneID" id="18933983"/>
<feature type="region of interest" description="Disordered" evidence="1">
    <location>
        <begin position="188"/>
        <end position="289"/>
    </location>
</feature>
<evidence type="ECO:0000313" key="3">
    <source>
        <dbReference type="Proteomes" id="UP000001072"/>
    </source>
</evidence>
<reference evidence="3" key="1">
    <citation type="journal article" date="2011" name="Proc. Natl. Acad. Sci. U.S.A.">
        <title>Obligate biotrophy features unraveled by the genomic analysis of rust fungi.</title>
        <authorList>
            <person name="Duplessis S."/>
            <person name="Cuomo C.A."/>
            <person name="Lin Y.-C."/>
            <person name="Aerts A."/>
            <person name="Tisserant E."/>
            <person name="Veneault-Fourrey C."/>
            <person name="Joly D.L."/>
            <person name="Hacquard S."/>
            <person name="Amselem J."/>
            <person name="Cantarel B.L."/>
            <person name="Chiu R."/>
            <person name="Coutinho P.M."/>
            <person name="Feau N."/>
            <person name="Field M."/>
            <person name="Frey P."/>
            <person name="Gelhaye E."/>
            <person name="Goldberg J."/>
            <person name="Grabherr M.G."/>
            <person name="Kodira C.D."/>
            <person name="Kohler A."/>
            <person name="Kuees U."/>
            <person name="Lindquist E.A."/>
            <person name="Lucas S.M."/>
            <person name="Mago R."/>
            <person name="Mauceli E."/>
            <person name="Morin E."/>
            <person name="Murat C."/>
            <person name="Pangilinan J.L."/>
            <person name="Park R."/>
            <person name="Pearson M."/>
            <person name="Quesneville H."/>
            <person name="Rouhier N."/>
            <person name="Sakthikumar S."/>
            <person name="Salamov A.A."/>
            <person name="Schmutz J."/>
            <person name="Selles B."/>
            <person name="Shapiro H."/>
            <person name="Tanguay P."/>
            <person name="Tuskan G.A."/>
            <person name="Henrissat B."/>
            <person name="Van de Peer Y."/>
            <person name="Rouze P."/>
            <person name="Ellis J.G."/>
            <person name="Dodds P.N."/>
            <person name="Schein J.E."/>
            <person name="Zhong S."/>
            <person name="Hamelin R.C."/>
            <person name="Grigoriev I.V."/>
            <person name="Szabo L.J."/>
            <person name="Martin F."/>
        </authorList>
    </citation>
    <scope>NUCLEOTIDE SEQUENCE [LARGE SCALE GENOMIC DNA]</scope>
    <source>
        <strain evidence="3">98AG31 / pathotype 3-4-7</strain>
    </source>
</reference>
<protein>
    <submittedName>
        <fullName evidence="2">Uncharacterized protein</fullName>
    </submittedName>
</protein>
<dbReference type="InParanoid" id="F4SDD2"/>
<accession>F4SDD2</accession>
<name>F4SDD2_MELLP</name>
<evidence type="ECO:0000256" key="1">
    <source>
        <dbReference type="SAM" id="MobiDB-lite"/>
    </source>
</evidence>
<dbReference type="AlphaFoldDB" id="F4SDD2"/>
<dbReference type="Proteomes" id="UP000001072">
    <property type="component" value="Unassembled WGS sequence"/>
</dbReference>
<evidence type="ECO:0000313" key="2">
    <source>
        <dbReference type="EMBL" id="EGF97346.1"/>
    </source>
</evidence>
<keyword evidence="3" id="KW-1185">Reference proteome</keyword>
<dbReference type="EMBL" id="GL883248">
    <property type="protein sequence ID" value="EGF97346.1"/>
    <property type="molecule type" value="Genomic_DNA"/>
</dbReference>
<proteinExistence type="predicted"/>
<feature type="compositionally biased region" description="Pro residues" evidence="1">
    <location>
        <begin position="189"/>
        <end position="198"/>
    </location>
</feature>
<organism evidence="3">
    <name type="scientific">Melampsora larici-populina (strain 98AG31 / pathotype 3-4-7)</name>
    <name type="common">Poplar leaf rust fungus</name>
    <dbReference type="NCBI Taxonomy" id="747676"/>
    <lineage>
        <taxon>Eukaryota</taxon>
        <taxon>Fungi</taxon>
        <taxon>Dikarya</taxon>
        <taxon>Basidiomycota</taxon>
        <taxon>Pucciniomycotina</taxon>
        <taxon>Pucciniomycetes</taxon>
        <taxon>Pucciniales</taxon>
        <taxon>Melampsoraceae</taxon>
        <taxon>Melampsora</taxon>
    </lineage>
</organism>
<sequence>MTELYDFLSMAKIYKSEAWASLVGIHEHLCYVEQCSLSQKEFQFFKHGAMSIPSIYQSQHMLFPINFISLDISIFFNHILAKIPICGYPDYFPGPSLPATNLTAHNFCLFPEFPDQVLISSTMPPLLGPHATLVDRDHILCACPEHGCSQSTIKYRGKVMHGRLFSRKSYPKHLQQAPTQLAVVQNPAPALPASPSRPAPQQQNLPSAPSNQGSMVASTSRMASGFPRIGPAVPIQRLPPIEPAVPTTRNKRARDDDSDEDSSSSSVDSAVCQPKSRRRQHTTAASTTSVPSHFLQHPLCLREMLMITKDHLFNGLGETACRNRLHAAQASVTQQLNMPDAKAKNDIVKQIPLGLTTLLKTWQLDSTIQSKICCPFCCALQPLPSQAGEDVEPLVRCNYPRFTTKSSTKLAQLPCQQPLYEQSSDSKLGKISRLFFFQPVHSWLAKMLKFSNFETALDASLNRPSPPNHQMDDIWDGKLWQERSHKDLGWCHAPHMF</sequence>
<dbReference type="HOGENOM" id="CLU_548701_0_0_1"/>
<dbReference type="KEGG" id="mlr:MELLADRAFT_85852"/>
<dbReference type="VEuPathDB" id="FungiDB:MELLADRAFT_85852"/>
<feature type="compositionally biased region" description="Polar residues" evidence="1">
    <location>
        <begin position="205"/>
        <end position="222"/>
    </location>
</feature>